<dbReference type="InterPro" id="IPR011249">
    <property type="entry name" value="Metalloenz_LuxS/M16"/>
</dbReference>
<name>A0A852TQB5_9ACTN</name>
<comment type="similarity">
    <text evidence="1 2">Belongs to the peptidase M16 family.</text>
</comment>
<dbReference type="GO" id="GO:0046872">
    <property type="term" value="F:metal ion binding"/>
    <property type="evidence" value="ECO:0007669"/>
    <property type="project" value="InterPro"/>
</dbReference>
<dbReference type="PANTHER" id="PTHR11851:SF49">
    <property type="entry name" value="MITOCHONDRIAL-PROCESSING PEPTIDASE SUBUNIT ALPHA"/>
    <property type="match status" value="1"/>
</dbReference>
<dbReference type="Proteomes" id="UP000589036">
    <property type="component" value="Unassembled WGS sequence"/>
</dbReference>
<evidence type="ECO:0000259" key="5">
    <source>
        <dbReference type="Pfam" id="PF05193"/>
    </source>
</evidence>
<evidence type="ECO:0000313" key="6">
    <source>
        <dbReference type="EMBL" id="NYE46148.1"/>
    </source>
</evidence>
<dbReference type="InterPro" id="IPR050361">
    <property type="entry name" value="MPP/UQCRC_Complex"/>
</dbReference>
<dbReference type="InterPro" id="IPR007863">
    <property type="entry name" value="Peptidase_M16_C"/>
</dbReference>
<organism evidence="6 7">
    <name type="scientific">Spinactinospora alkalitolerans</name>
    <dbReference type="NCBI Taxonomy" id="687207"/>
    <lineage>
        <taxon>Bacteria</taxon>
        <taxon>Bacillati</taxon>
        <taxon>Actinomycetota</taxon>
        <taxon>Actinomycetes</taxon>
        <taxon>Streptosporangiales</taxon>
        <taxon>Nocardiopsidaceae</taxon>
        <taxon>Spinactinospora</taxon>
    </lineage>
</organism>
<accession>A0A852TQB5</accession>
<gene>
    <name evidence="6" type="ORF">HDA32_001268</name>
</gene>
<dbReference type="EMBL" id="JACCCC010000001">
    <property type="protein sequence ID" value="NYE46148.1"/>
    <property type="molecule type" value="Genomic_DNA"/>
</dbReference>
<evidence type="ECO:0000256" key="3">
    <source>
        <dbReference type="SAM" id="MobiDB-lite"/>
    </source>
</evidence>
<dbReference type="GO" id="GO:0004222">
    <property type="term" value="F:metalloendopeptidase activity"/>
    <property type="evidence" value="ECO:0007669"/>
    <property type="project" value="InterPro"/>
</dbReference>
<proteinExistence type="inferred from homology"/>
<evidence type="ECO:0000313" key="7">
    <source>
        <dbReference type="Proteomes" id="UP000589036"/>
    </source>
</evidence>
<dbReference type="Pfam" id="PF00675">
    <property type="entry name" value="Peptidase_M16"/>
    <property type="match status" value="1"/>
</dbReference>
<dbReference type="SUPFAM" id="SSF63411">
    <property type="entry name" value="LuxS/MPP-like metallohydrolase"/>
    <property type="match status" value="2"/>
</dbReference>
<evidence type="ECO:0000256" key="1">
    <source>
        <dbReference type="ARBA" id="ARBA00007261"/>
    </source>
</evidence>
<dbReference type="AlphaFoldDB" id="A0A852TQB5"/>
<dbReference type="Pfam" id="PF05193">
    <property type="entry name" value="Peptidase_M16_C"/>
    <property type="match status" value="1"/>
</dbReference>
<keyword evidence="7" id="KW-1185">Reference proteome</keyword>
<feature type="domain" description="Peptidase M16 N-terminal" evidence="4">
    <location>
        <begin position="45"/>
        <end position="193"/>
    </location>
</feature>
<protein>
    <submittedName>
        <fullName evidence="6">Putative Zn-dependent peptidase</fullName>
    </submittedName>
</protein>
<dbReference type="InterPro" id="IPR001431">
    <property type="entry name" value="Pept_M16_Zn_BS"/>
</dbReference>
<dbReference type="Gene3D" id="3.30.830.10">
    <property type="entry name" value="Metalloenzyme, LuxS/M16 peptidase-like"/>
    <property type="match status" value="2"/>
</dbReference>
<sequence>MSSTVPSAATAVTAAEQEPDSTLTLVRAGEGSGEVRRTVLPGGLRVVTETMPGVRSAAFGISATTGSRDEDAAHAGSAHFLEHLLFKGTRRRSALEISALLDGVGADHNAYTTKEQTTYYAKVLDRDLPLAIDVVSDMLTGSVLDPQEVETERGVILEEIAMYEDEPSDVVDDLFAARFFGADTPLGRPVLGTDETISALPRDRIFEQYRECYVPGELIVAAAGNLDHAAVVDQVRDAFRPQLAAAGDARPSGPRGPGAPVAVHPGAVLQSKDTEQAHLILGTEGVTRTDERWYALKVLSSALGGGMSSRLFQEVREKRGLAYAVFGYAGSYADTGVFQVYAGCLPDKIDEVLDVCRDELAKVAEYGITDEELARAKGQIQGSWVLGTEGTNSRMGRLTMHELGYPRHYSLEEDLALFDAVTMDDVRAVAADVLRRPEALAVVGPYEQDRRF</sequence>
<dbReference type="RefSeq" id="WP_179642299.1">
    <property type="nucleotide sequence ID" value="NZ_BAAAYY010000012.1"/>
</dbReference>
<comment type="caution">
    <text evidence="6">The sequence shown here is derived from an EMBL/GenBank/DDBJ whole genome shotgun (WGS) entry which is preliminary data.</text>
</comment>
<feature type="domain" description="Peptidase M16 C-terminal" evidence="5">
    <location>
        <begin position="201"/>
        <end position="379"/>
    </location>
</feature>
<evidence type="ECO:0000259" key="4">
    <source>
        <dbReference type="Pfam" id="PF00675"/>
    </source>
</evidence>
<dbReference type="PROSITE" id="PS00143">
    <property type="entry name" value="INSULINASE"/>
    <property type="match status" value="1"/>
</dbReference>
<dbReference type="InterPro" id="IPR011765">
    <property type="entry name" value="Pept_M16_N"/>
</dbReference>
<dbReference type="GO" id="GO:0006508">
    <property type="term" value="P:proteolysis"/>
    <property type="evidence" value="ECO:0007669"/>
    <property type="project" value="InterPro"/>
</dbReference>
<evidence type="ECO:0000256" key="2">
    <source>
        <dbReference type="RuleBase" id="RU004447"/>
    </source>
</evidence>
<reference evidence="6 7" key="1">
    <citation type="submission" date="2020-07" db="EMBL/GenBank/DDBJ databases">
        <title>Sequencing the genomes of 1000 actinobacteria strains.</title>
        <authorList>
            <person name="Klenk H.-P."/>
        </authorList>
    </citation>
    <scope>NUCLEOTIDE SEQUENCE [LARGE SCALE GENOMIC DNA]</scope>
    <source>
        <strain evidence="6 7">CXB654</strain>
    </source>
</reference>
<dbReference type="PANTHER" id="PTHR11851">
    <property type="entry name" value="METALLOPROTEASE"/>
    <property type="match status" value="1"/>
</dbReference>
<feature type="region of interest" description="Disordered" evidence="3">
    <location>
        <begin position="1"/>
        <end position="21"/>
    </location>
</feature>
<feature type="compositionally biased region" description="Low complexity" evidence="3">
    <location>
        <begin position="1"/>
        <end position="15"/>
    </location>
</feature>